<dbReference type="InterPro" id="IPR005000">
    <property type="entry name" value="Aldolase/citrate-lyase_domain"/>
</dbReference>
<dbReference type="Proteomes" id="UP000736672">
    <property type="component" value="Unassembled WGS sequence"/>
</dbReference>
<evidence type="ECO:0000313" key="6">
    <source>
        <dbReference type="Proteomes" id="UP000736672"/>
    </source>
</evidence>
<evidence type="ECO:0000256" key="2">
    <source>
        <dbReference type="ARBA" id="ARBA00022723"/>
    </source>
</evidence>
<dbReference type="InterPro" id="IPR040442">
    <property type="entry name" value="Pyrv_kinase-like_dom_sf"/>
</dbReference>
<dbReference type="SUPFAM" id="SSF51621">
    <property type="entry name" value="Phosphoenolpyruvate/pyruvate domain"/>
    <property type="match status" value="1"/>
</dbReference>
<evidence type="ECO:0000256" key="3">
    <source>
        <dbReference type="ARBA" id="ARBA00023239"/>
    </source>
</evidence>
<dbReference type="PANTHER" id="PTHR30502:SF0">
    <property type="entry name" value="PHOSPHOENOLPYRUVATE CARBOXYLASE FAMILY PROTEIN"/>
    <property type="match status" value="1"/>
</dbReference>
<keyword evidence="5" id="KW-0808">Transferase</keyword>
<dbReference type="Gene3D" id="3.20.20.60">
    <property type="entry name" value="Phosphoenolpyruvate-binding domains"/>
    <property type="match status" value="1"/>
</dbReference>
<dbReference type="GO" id="GO:0005737">
    <property type="term" value="C:cytoplasm"/>
    <property type="evidence" value="ECO:0007669"/>
    <property type="project" value="TreeGrafter"/>
</dbReference>
<proteinExistence type="inferred from homology"/>
<evidence type="ECO:0000259" key="4">
    <source>
        <dbReference type="Pfam" id="PF03328"/>
    </source>
</evidence>
<name>A0A9P9JSW0_FUSSL</name>
<gene>
    <name evidence="5" type="ORF">B0J15DRAFT_574462</name>
</gene>
<comment type="caution">
    <text evidence="5">The sequence shown here is derived from an EMBL/GenBank/DDBJ whole genome shotgun (WGS) entry which is preliminary data.</text>
</comment>
<dbReference type="InterPro" id="IPR015813">
    <property type="entry name" value="Pyrv/PenolPyrv_kinase-like_dom"/>
</dbReference>
<keyword evidence="2" id="KW-0479">Metal-binding</keyword>
<accession>A0A9P9JSW0</accession>
<evidence type="ECO:0000256" key="1">
    <source>
        <dbReference type="ARBA" id="ARBA00005568"/>
    </source>
</evidence>
<dbReference type="GO" id="GO:0046872">
    <property type="term" value="F:metal ion binding"/>
    <property type="evidence" value="ECO:0007669"/>
    <property type="project" value="UniProtKB-KW"/>
</dbReference>
<dbReference type="GO" id="GO:0016301">
    <property type="term" value="F:kinase activity"/>
    <property type="evidence" value="ECO:0007669"/>
    <property type="project" value="UniProtKB-KW"/>
</dbReference>
<protein>
    <submittedName>
        <fullName evidence="5">Pyruvate/Phosphoenolpyruvate kinase-like domain-containing protein</fullName>
    </submittedName>
</protein>
<keyword evidence="3" id="KW-0456">Lyase</keyword>
<keyword evidence="5" id="KW-0670">Pyruvate</keyword>
<dbReference type="EMBL" id="JAGTJS010000030">
    <property type="protein sequence ID" value="KAH7232106.1"/>
    <property type="molecule type" value="Genomic_DNA"/>
</dbReference>
<dbReference type="InterPro" id="IPR050251">
    <property type="entry name" value="HpcH-HpaI_aldolase"/>
</dbReference>
<sequence length="249" mass="27028">MASGNTFKMALDKGAGSSLGYWQLTPSANISRMLARASGCDWILLDCEHGDIDDRGMRECVPAVASAGASPIILVPLLQTAQEAREIVKAAKFPPMGIRGFGSPYAMDRFSPIPTWDEYLQQANDSLLTLVQIETQSALDNLEEIAAVEGIDLLFVGPFDLGNSIGHPIINGEIKPELRAAIYRVLEVSHKAGKKCGIYSGSGQRAKEYIEAGFDMVHVGSDHTILEIAMINEMRTAQGKVEGDRRLSY</sequence>
<comment type="similarity">
    <text evidence="1">Belongs to the HpcH/HpaI aldolase family.</text>
</comment>
<keyword evidence="6" id="KW-1185">Reference proteome</keyword>
<dbReference type="PANTHER" id="PTHR30502">
    <property type="entry name" value="2-KETO-3-DEOXY-L-RHAMNONATE ALDOLASE"/>
    <property type="match status" value="1"/>
</dbReference>
<dbReference type="OrthoDB" id="1621678at2759"/>
<evidence type="ECO:0000313" key="5">
    <source>
        <dbReference type="EMBL" id="KAH7232106.1"/>
    </source>
</evidence>
<organism evidence="5 6">
    <name type="scientific">Fusarium solani</name>
    <name type="common">Filamentous fungus</name>
    <dbReference type="NCBI Taxonomy" id="169388"/>
    <lineage>
        <taxon>Eukaryota</taxon>
        <taxon>Fungi</taxon>
        <taxon>Dikarya</taxon>
        <taxon>Ascomycota</taxon>
        <taxon>Pezizomycotina</taxon>
        <taxon>Sordariomycetes</taxon>
        <taxon>Hypocreomycetidae</taxon>
        <taxon>Hypocreales</taxon>
        <taxon>Nectriaceae</taxon>
        <taxon>Fusarium</taxon>
        <taxon>Fusarium solani species complex</taxon>
    </lineage>
</organism>
<feature type="domain" description="HpcH/HpaI aldolase/citrate lyase" evidence="4">
    <location>
        <begin position="67"/>
        <end position="224"/>
    </location>
</feature>
<reference evidence="5" key="1">
    <citation type="journal article" date="2021" name="Nat. Commun.">
        <title>Genetic determinants of endophytism in the Arabidopsis root mycobiome.</title>
        <authorList>
            <person name="Mesny F."/>
            <person name="Miyauchi S."/>
            <person name="Thiergart T."/>
            <person name="Pickel B."/>
            <person name="Atanasova L."/>
            <person name="Karlsson M."/>
            <person name="Huettel B."/>
            <person name="Barry K.W."/>
            <person name="Haridas S."/>
            <person name="Chen C."/>
            <person name="Bauer D."/>
            <person name="Andreopoulos W."/>
            <person name="Pangilinan J."/>
            <person name="LaButti K."/>
            <person name="Riley R."/>
            <person name="Lipzen A."/>
            <person name="Clum A."/>
            <person name="Drula E."/>
            <person name="Henrissat B."/>
            <person name="Kohler A."/>
            <person name="Grigoriev I.V."/>
            <person name="Martin F.M."/>
            <person name="Hacquard S."/>
        </authorList>
    </citation>
    <scope>NUCLEOTIDE SEQUENCE</scope>
    <source>
        <strain evidence="5">FSSC 5 MPI-SDFR-AT-0091</strain>
    </source>
</reference>
<dbReference type="GO" id="GO:0016832">
    <property type="term" value="F:aldehyde-lyase activity"/>
    <property type="evidence" value="ECO:0007669"/>
    <property type="project" value="TreeGrafter"/>
</dbReference>
<dbReference type="Pfam" id="PF03328">
    <property type="entry name" value="HpcH_HpaI"/>
    <property type="match status" value="1"/>
</dbReference>
<dbReference type="AlphaFoldDB" id="A0A9P9JSW0"/>
<keyword evidence="5" id="KW-0418">Kinase</keyword>